<keyword evidence="3" id="KW-1185">Reference proteome</keyword>
<reference evidence="3" key="1">
    <citation type="journal article" date="2019" name="Int. J. Syst. Evol. Microbiol.">
        <title>The Global Catalogue of Microorganisms (GCM) 10K type strain sequencing project: providing services to taxonomists for standard genome sequencing and annotation.</title>
        <authorList>
            <consortium name="The Broad Institute Genomics Platform"/>
            <consortium name="The Broad Institute Genome Sequencing Center for Infectious Disease"/>
            <person name="Wu L."/>
            <person name="Ma J."/>
        </authorList>
    </citation>
    <scope>NUCLEOTIDE SEQUENCE [LARGE SCALE GENOMIC DNA]</scope>
    <source>
        <strain evidence="3">JCM 6305</strain>
    </source>
</reference>
<name>A0ABP5XKA9_9ACTN</name>
<comment type="caution">
    <text evidence="2">The sequence shown here is derived from an EMBL/GenBank/DDBJ whole genome shotgun (WGS) entry which is preliminary data.</text>
</comment>
<feature type="region of interest" description="Disordered" evidence="1">
    <location>
        <begin position="1"/>
        <end position="40"/>
    </location>
</feature>
<dbReference type="EMBL" id="BAAASZ010000032">
    <property type="protein sequence ID" value="GAA2458479.1"/>
    <property type="molecule type" value="Genomic_DNA"/>
</dbReference>
<evidence type="ECO:0000313" key="3">
    <source>
        <dbReference type="Proteomes" id="UP001501638"/>
    </source>
</evidence>
<feature type="compositionally biased region" description="Low complexity" evidence="1">
    <location>
        <begin position="245"/>
        <end position="256"/>
    </location>
</feature>
<evidence type="ECO:0000256" key="1">
    <source>
        <dbReference type="SAM" id="MobiDB-lite"/>
    </source>
</evidence>
<accession>A0ABP5XKA9</accession>
<protein>
    <submittedName>
        <fullName evidence="2">Uncharacterized protein</fullName>
    </submittedName>
</protein>
<gene>
    <name evidence="2" type="ORF">GCM10010405_48410</name>
</gene>
<dbReference type="RefSeq" id="WP_344327118.1">
    <property type="nucleotide sequence ID" value="NZ_BAAASZ010000032.1"/>
</dbReference>
<evidence type="ECO:0000313" key="2">
    <source>
        <dbReference type="EMBL" id="GAA2458479.1"/>
    </source>
</evidence>
<organism evidence="2 3">
    <name type="scientific">Streptomyces macrosporus</name>
    <dbReference type="NCBI Taxonomy" id="44032"/>
    <lineage>
        <taxon>Bacteria</taxon>
        <taxon>Bacillati</taxon>
        <taxon>Actinomycetota</taxon>
        <taxon>Actinomycetes</taxon>
        <taxon>Kitasatosporales</taxon>
        <taxon>Streptomycetaceae</taxon>
        <taxon>Streptomyces</taxon>
    </lineage>
</organism>
<dbReference type="Proteomes" id="UP001501638">
    <property type="component" value="Unassembled WGS sequence"/>
</dbReference>
<sequence>MSEEKSPSGGAPLPSDATAPATATDPTGPTDPADPDAPDFFWTVPEEFRSLGLEYTDEEREEHLVHLADAIWPGGTDEEQERIIAWYRDVAQAAAADGAVYAGVCMLGTEDDRVSTASLTVRCEPIEGNDADLAARGLVEALSVDEYQEVHRVEAAWGPAVLVISGFEMTPAGEQDGAVPSSPADPAPSPVVFARADVYCPLTAVSQLLVLSLTTPSLKDLPWYVHRLSEITDTIEIPSRPLPSPVTASSGSVVPPSAGPTGGGPGASPISSFIL</sequence>
<feature type="region of interest" description="Disordered" evidence="1">
    <location>
        <begin position="239"/>
        <end position="275"/>
    </location>
</feature>
<proteinExistence type="predicted"/>
<feature type="compositionally biased region" description="Low complexity" evidence="1">
    <location>
        <begin position="16"/>
        <end position="31"/>
    </location>
</feature>